<comment type="caution">
    <text evidence="4">The sequence shown here is derived from an EMBL/GenBank/DDBJ whole genome shotgun (WGS) entry which is preliminary data.</text>
</comment>
<accession>A0A1A6B8I0</accession>
<evidence type="ECO:0000259" key="2">
    <source>
        <dbReference type="Pfam" id="PF00823"/>
    </source>
</evidence>
<evidence type="ECO:0008006" key="6">
    <source>
        <dbReference type="Google" id="ProtNLM"/>
    </source>
</evidence>
<evidence type="ECO:0000313" key="5">
    <source>
        <dbReference type="Proteomes" id="UP000093757"/>
    </source>
</evidence>
<dbReference type="Pfam" id="PF12484">
    <property type="entry name" value="PPE-SVP"/>
    <property type="match status" value="1"/>
</dbReference>
<protein>
    <recommendedName>
        <fullName evidence="6">PPE family protein</fullName>
    </recommendedName>
</protein>
<dbReference type="OrthoDB" id="4721430at2"/>
<dbReference type="PANTHER" id="PTHR46766:SF1">
    <property type="entry name" value="GLUTAMINE-RICH PROTEIN 2"/>
    <property type="match status" value="1"/>
</dbReference>
<dbReference type="InterPro" id="IPR022171">
    <property type="entry name" value="PPE_C"/>
</dbReference>
<name>A0A1A6B8I0_MYCGO</name>
<organism evidence="4 5">
    <name type="scientific">Mycobacterium gordonae</name>
    <dbReference type="NCBI Taxonomy" id="1778"/>
    <lineage>
        <taxon>Bacteria</taxon>
        <taxon>Bacillati</taxon>
        <taxon>Actinomycetota</taxon>
        <taxon>Actinomycetes</taxon>
        <taxon>Mycobacteriales</taxon>
        <taxon>Mycobacteriaceae</taxon>
        <taxon>Mycobacterium</taxon>
    </lineage>
</organism>
<feature type="domain" description="PPE family C-terminal" evidence="3">
    <location>
        <begin position="291"/>
        <end position="362"/>
    </location>
</feature>
<dbReference type="SUPFAM" id="SSF140459">
    <property type="entry name" value="PE/PPE dimer-like"/>
    <property type="match status" value="1"/>
</dbReference>
<sequence>MTFAALPPEINSVRMYTGPGAGSMLAAATAWEQLAADLESTAASFDAVITDLIGGPWLGLAATTMAAAAVPYTGWLNATAGQAAQTAEQARAAVAAYEAAYVMTVPPALVAANRAQLATLTATNFIGQNTPAIAATEAQYGEMWAQDATAMYTYAAASTAASTLTPFTAPPQPVNPAGLASQAVAQAGVGSVTSEIVNALSQLMSAIPNLLGGIGWAGLPDWVSDLQTVMSIFGTPFFATTALAGLGMSMMSTLKGLFPAAAAVGSQIASSVAPALTGAVNSASLAGAVEAGLGKAAGVGALSVPRAWASAAPALSETTTLQGGSAGAAVRALDSVRPEGLLGGLPLTQMSARSLTTTSESRLELPTLRILPEAVG</sequence>
<dbReference type="FunFam" id="1.20.1260.20:FF:000001">
    <property type="entry name" value="PPE family protein PPE41"/>
    <property type="match status" value="1"/>
</dbReference>
<dbReference type="PANTHER" id="PTHR46766">
    <property type="entry name" value="GLUTAMINE-RICH PROTEIN 2"/>
    <property type="match status" value="1"/>
</dbReference>
<comment type="similarity">
    <text evidence="1">Belongs to the mycobacterial PPE family.</text>
</comment>
<dbReference type="GO" id="GO:0052572">
    <property type="term" value="P:response to host immune response"/>
    <property type="evidence" value="ECO:0007669"/>
    <property type="project" value="TreeGrafter"/>
</dbReference>
<feature type="domain" description="PPE" evidence="2">
    <location>
        <begin position="3"/>
        <end position="164"/>
    </location>
</feature>
<dbReference type="RefSeq" id="WP_036392427.1">
    <property type="nucleotide sequence ID" value="NZ_JACKSU010000005.1"/>
</dbReference>
<dbReference type="Gene3D" id="1.20.1260.20">
    <property type="entry name" value="PPE superfamily"/>
    <property type="match status" value="1"/>
</dbReference>
<dbReference type="InterPro" id="IPR000030">
    <property type="entry name" value="PPE_dom"/>
</dbReference>
<dbReference type="EMBL" id="MAEM01000516">
    <property type="protein sequence ID" value="OBR98543.1"/>
    <property type="molecule type" value="Genomic_DNA"/>
</dbReference>
<dbReference type="Proteomes" id="UP000093757">
    <property type="component" value="Unassembled WGS sequence"/>
</dbReference>
<gene>
    <name evidence="4" type="ORF">A9W98_34585</name>
</gene>
<reference evidence="4 5" key="1">
    <citation type="submission" date="2016-06" db="EMBL/GenBank/DDBJ databases">
        <authorList>
            <person name="Kjaerup R.B."/>
            <person name="Dalgaard T.S."/>
            <person name="Juul-Madsen H.R."/>
        </authorList>
    </citation>
    <scope>NUCLEOTIDE SEQUENCE [LARGE SCALE GENOMIC DNA]</scope>
    <source>
        <strain evidence="4 5">1245752.6</strain>
    </source>
</reference>
<proteinExistence type="inferred from homology"/>
<evidence type="ECO:0000256" key="1">
    <source>
        <dbReference type="ARBA" id="ARBA00010652"/>
    </source>
</evidence>
<evidence type="ECO:0000313" key="4">
    <source>
        <dbReference type="EMBL" id="OBR98543.1"/>
    </source>
</evidence>
<dbReference type="Pfam" id="PF00823">
    <property type="entry name" value="PPE"/>
    <property type="match status" value="1"/>
</dbReference>
<evidence type="ECO:0000259" key="3">
    <source>
        <dbReference type="Pfam" id="PF12484"/>
    </source>
</evidence>
<dbReference type="AlphaFoldDB" id="A0A1A6B8I0"/>
<dbReference type="InterPro" id="IPR038332">
    <property type="entry name" value="PPE_sf"/>
</dbReference>